<evidence type="ECO:0000313" key="4">
    <source>
        <dbReference type="Proteomes" id="UP001595765"/>
    </source>
</evidence>
<evidence type="ECO:0000256" key="1">
    <source>
        <dbReference type="SAM" id="MobiDB-lite"/>
    </source>
</evidence>
<comment type="caution">
    <text evidence="3">The sequence shown here is derived from an EMBL/GenBank/DDBJ whole genome shotgun (WGS) entry which is preliminary data.</text>
</comment>
<evidence type="ECO:0000313" key="3">
    <source>
        <dbReference type="EMBL" id="MFC4034589.1"/>
    </source>
</evidence>
<protein>
    <submittedName>
        <fullName evidence="3">Small secreted protein</fullName>
    </submittedName>
</protein>
<accession>A0ABV8HWJ6</accession>
<feature type="chain" id="PRO_5047460379" evidence="2">
    <location>
        <begin position="27"/>
        <end position="192"/>
    </location>
</feature>
<gene>
    <name evidence="3" type="ORF">ACFO3J_24390</name>
</gene>
<dbReference type="Proteomes" id="UP001595765">
    <property type="component" value="Unassembled WGS sequence"/>
</dbReference>
<proteinExistence type="predicted"/>
<keyword evidence="2" id="KW-0732">Signal</keyword>
<dbReference type="EMBL" id="JBHSBB010000014">
    <property type="protein sequence ID" value="MFC4034589.1"/>
    <property type="molecule type" value="Genomic_DNA"/>
</dbReference>
<keyword evidence="4" id="KW-1185">Reference proteome</keyword>
<sequence length="192" mass="19720">MKVNTKLMTALCAASAVLLAVSGCSSDDTGKKRDAWAKGVCDQAASQFQKIDDANIAISKVNSAGSPRDVQKADSDVFQTISTAYKSLAGIFSTAGPAPGGTEGQEFQQNGVSVFTSLSTQYAGLKKQVDGLDTANQSKFADGLKGVSDSLNRTTTNAKTSLGTLDQGDTGKALARQPGCQRVSSTPSPSAS</sequence>
<feature type="compositionally biased region" description="Polar residues" evidence="1">
    <location>
        <begin position="152"/>
        <end position="164"/>
    </location>
</feature>
<organism evidence="3 4">
    <name type="scientific">Streptomyces polygonati</name>
    <dbReference type="NCBI Taxonomy" id="1617087"/>
    <lineage>
        <taxon>Bacteria</taxon>
        <taxon>Bacillati</taxon>
        <taxon>Actinomycetota</taxon>
        <taxon>Actinomycetes</taxon>
        <taxon>Kitasatosporales</taxon>
        <taxon>Streptomycetaceae</taxon>
        <taxon>Streptomyces</taxon>
    </lineage>
</organism>
<evidence type="ECO:0000256" key="2">
    <source>
        <dbReference type="SAM" id="SignalP"/>
    </source>
</evidence>
<feature type="compositionally biased region" description="Polar residues" evidence="1">
    <location>
        <begin position="182"/>
        <end position="192"/>
    </location>
</feature>
<feature type="signal peptide" evidence="2">
    <location>
        <begin position="1"/>
        <end position="26"/>
    </location>
</feature>
<feature type="region of interest" description="Disordered" evidence="1">
    <location>
        <begin position="152"/>
        <end position="192"/>
    </location>
</feature>
<dbReference type="RefSeq" id="WP_386432955.1">
    <property type="nucleotide sequence ID" value="NZ_JBHSBB010000014.1"/>
</dbReference>
<name>A0ABV8HWJ6_9ACTN</name>
<dbReference type="PROSITE" id="PS51257">
    <property type="entry name" value="PROKAR_LIPOPROTEIN"/>
    <property type="match status" value="1"/>
</dbReference>
<reference evidence="4" key="1">
    <citation type="journal article" date="2019" name="Int. J. Syst. Evol. Microbiol.">
        <title>The Global Catalogue of Microorganisms (GCM) 10K type strain sequencing project: providing services to taxonomists for standard genome sequencing and annotation.</title>
        <authorList>
            <consortium name="The Broad Institute Genomics Platform"/>
            <consortium name="The Broad Institute Genome Sequencing Center for Infectious Disease"/>
            <person name="Wu L."/>
            <person name="Ma J."/>
        </authorList>
    </citation>
    <scope>NUCLEOTIDE SEQUENCE [LARGE SCALE GENOMIC DNA]</scope>
    <source>
        <strain evidence="4">CGMCC 4.7237</strain>
    </source>
</reference>